<dbReference type="NCBIfam" id="NF003936">
    <property type="entry name" value="PRK05445.1"/>
    <property type="match status" value="1"/>
</dbReference>
<comment type="similarity">
    <text evidence="1">Belongs to the UPF0304 family.</text>
</comment>
<dbReference type="InterPro" id="IPR023145">
    <property type="entry name" value="YfbU_helix-hairpin_sf"/>
</dbReference>
<sequence length="166" mass="19534">MDMTPAQRLILSNQYQLMCHLDPSNSEKYRRLQTIIERGYGLQMAEVISQFEALCETQCREIIDIMEMHHAMQASYNLLDDANQAALSPRRVQFWGFDAATEGALVHYVRFLVDTEGLYPQFDQGEHRFNSQMPMLEKYRRMLNVWRECPRQFHLSLTEIEQILAA</sequence>
<gene>
    <name evidence="2" type="ORF">N8M53_04045</name>
</gene>
<protein>
    <recommendedName>
        <fullName evidence="1">UPF0304 protein N8M53_04045</fullName>
    </recommendedName>
</protein>
<dbReference type="Pfam" id="PF03887">
    <property type="entry name" value="YfbU"/>
    <property type="match status" value="1"/>
</dbReference>
<name>A0AA47KM08_9GAMM</name>
<organism evidence="2 3">
    <name type="scientific">Salinivibrio kushneri</name>
    <dbReference type="NCBI Taxonomy" id="1908198"/>
    <lineage>
        <taxon>Bacteria</taxon>
        <taxon>Pseudomonadati</taxon>
        <taxon>Pseudomonadota</taxon>
        <taxon>Gammaproteobacteria</taxon>
        <taxon>Vibrionales</taxon>
        <taxon>Vibrionaceae</taxon>
        <taxon>Salinivibrio</taxon>
    </lineage>
</organism>
<reference evidence="2" key="1">
    <citation type="submission" date="2022-09" db="EMBL/GenBank/DDBJ databases">
        <authorList>
            <person name="Li Z.-J."/>
        </authorList>
    </citation>
    <scope>NUCLEOTIDE SEQUENCE</scope>
    <source>
        <strain evidence="2">TGB11</strain>
    </source>
</reference>
<dbReference type="InterPro" id="IPR023146">
    <property type="entry name" value="YfbU_alpha-helical_sf"/>
</dbReference>
<evidence type="ECO:0000313" key="3">
    <source>
        <dbReference type="Proteomes" id="UP001164748"/>
    </source>
</evidence>
<dbReference type="Gene3D" id="1.10.3190.10">
    <property type="entry name" value="yfbu gene product, domain 2"/>
    <property type="match status" value="1"/>
</dbReference>
<evidence type="ECO:0000313" key="2">
    <source>
        <dbReference type="EMBL" id="WBA09386.1"/>
    </source>
</evidence>
<dbReference type="SUPFAM" id="SSF116960">
    <property type="entry name" value="YfbU-like"/>
    <property type="match status" value="1"/>
</dbReference>
<dbReference type="AlphaFoldDB" id="A0AA47KM08"/>
<dbReference type="EMBL" id="CP114588">
    <property type="protein sequence ID" value="WBA09386.1"/>
    <property type="molecule type" value="Genomic_DNA"/>
</dbReference>
<dbReference type="HAMAP" id="MF_00762">
    <property type="entry name" value="UPF0304"/>
    <property type="match status" value="1"/>
</dbReference>
<evidence type="ECO:0000256" key="1">
    <source>
        <dbReference type="HAMAP-Rule" id="MF_00762"/>
    </source>
</evidence>
<dbReference type="Gene3D" id="1.10.287.680">
    <property type="entry name" value="Helix hairpin bin"/>
    <property type="match status" value="1"/>
</dbReference>
<dbReference type="RefSeq" id="WP_269579571.1">
    <property type="nucleotide sequence ID" value="NZ_CP114588.1"/>
</dbReference>
<dbReference type="PIRSF" id="PIRSF006272">
    <property type="entry name" value="UCP006272"/>
    <property type="match status" value="1"/>
</dbReference>
<proteinExistence type="inferred from homology"/>
<accession>A0AA47KM08</accession>
<dbReference type="InterPro" id="IPR005587">
    <property type="entry name" value="UPF0304_YfbU"/>
</dbReference>
<dbReference type="Proteomes" id="UP001164748">
    <property type="component" value="Chromosome"/>
</dbReference>